<dbReference type="GO" id="GO:0005524">
    <property type="term" value="F:ATP binding"/>
    <property type="evidence" value="ECO:0007669"/>
    <property type="project" value="UniProtKB-KW"/>
</dbReference>
<dbReference type="InterPro" id="IPR027417">
    <property type="entry name" value="P-loop_NTPase"/>
</dbReference>
<dbReference type="AlphaFoldDB" id="A0A397AWC9"/>
<dbReference type="InterPro" id="IPR003593">
    <property type="entry name" value="AAA+_ATPase"/>
</dbReference>
<evidence type="ECO:0000259" key="4">
    <source>
        <dbReference type="SMART" id="SM00382"/>
    </source>
</evidence>
<evidence type="ECO:0000256" key="1">
    <source>
        <dbReference type="ARBA" id="ARBA00006914"/>
    </source>
</evidence>
<dbReference type="Gene3D" id="1.10.8.60">
    <property type="match status" value="1"/>
</dbReference>
<evidence type="ECO:0000313" key="5">
    <source>
        <dbReference type="EMBL" id="RHY10535.1"/>
    </source>
</evidence>
<comment type="caution">
    <text evidence="5">The sequence shown here is derived from an EMBL/GenBank/DDBJ whole genome shotgun (WGS) entry which is preliminary data.</text>
</comment>
<evidence type="ECO:0000256" key="2">
    <source>
        <dbReference type="ARBA" id="ARBA00022741"/>
    </source>
</evidence>
<dbReference type="Proteomes" id="UP000265427">
    <property type="component" value="Unassembled WGS sequence"/>
</dbReference>
<evidence type="ECO:0000256" key="3">
    <source>
        <dbReference type="ARBA" id="ARBA00022840"/>
    </source>
</evidence>
<accession>A0A397AWC9</accession>
<evidence type="ECO:0000313" key="6">
    <source>
        <dbReference type="Proteomes" id="UP000265427"/>
    </source>
</evidence>
<dbReference type="InterPro" id="IPR003959">
    <property type="entry name" value="ATPase_AAA_core"/>
</dbReference>
<proteinExistence type="inferred from homology"/>
<dbReference type="Pfam" id="PF22977">
    <property type="entry name" value="WHD"/>
    <property type="match status" value="1"/>
</dbReference>
<reference evidence="5 6" key="1">
    <citation type="submission" date="2018-08" db="EMBL/GenBank/DDBJ databases">
        <title>Aphanomyces genome sequencing and annotation.</title>
        <authorList>
            <person name="Minardi D."/>
            <person name="Oidtmann B."/>
            <person name="Van Der Giezen M."/>
            <person name="Studholme D.J."/>
        </authorList>
    </citation>
    <scope>NUCLEOTIDE SEQUENCE [LARGE SCALE GENOMIC DNA]</scope>
    <source>
        <strain evidence="5 6">Kv</strain>
    </source>
</reference>
<dbReference type="PANTHER" id="PTHR23073">
    <property type="entry name" value="26S PROTEASOME REGULATORY SUBUNIT"/>
    <property type="match status" value="1"/>
</dbReference>
<feature type="domain" description="AAA+ ATPase" evidence="4">
    <location>
        <begin position="799"/>
        <end position="934"/>
    </location>
</feature>
<keyword evidence="2" id="KW-0547">Nucleotide-binding</keyword>
<sequence>MDGPKLLAELDEKYTFLASLLKEFRDELNVPSTTPISSDQGWFWFMEMKFLITFLQQMSYMELALSSTKPDSLTHFAANQAQKNRVHQCDRDEMIARLNFMERLHAYVSCVGVARLAITSPLPRVHRLATQYDLTAKELDLFQLMVIFQGCQSTTVRSQLIEEDVNRKMMMFQRLACISEIDLEEFVDDTRVHVKEGTVIAEPDNYTTVLSLSSICVRVCLGRTLTPNHMLKVSQTALEDLLRAEGCVVEQALELGDDRRLAADLTGDASSFEPYNPDNQLEYLEDRFQVVAFAIRASGARVKDQMKEAGTKQPWGESYGNPMTAGRRELKAKQRVQDRKVMNRLTLTRAGEIPLPRLEEMATKFKLNTFEQNVIVMLIGKTISPVLKNLLEGVDTSAVQRMDESITVNQILSVFCDTFQEQVAHRVFFYKSARLLQRGLVKLNRGGGDLVDQRVELDRRVLDWVVGLDTEINELVEGSDLYNPKVQLSQVVLPDEYKQTILSTVTAYEHFRTYRKTSGLDQTLTYGTGLVLLLCGASGTGKTMTVNAVAHHLKKRVLLVDFPSLQGKASQDRGYVRFIGECDADLRGLFREADMSNAILFFDECESIFKQREMGGDRLLNALLTEMERYEGIVFLATNRPFDLDEAMHRRITAVFEYKAPDHIQRREIWRVLVSDKLKCCPEIDWEAIALKYELSGGFIKNAILSALLKAIGRNSTDPVINHDDIVTGCALQMRGSLHMKTFDHRVVPTTGLDALIVADAVRATLAEVVQFEKARNVIYGQWNFDFGLTTKYNKKNQKGISVLLIGPSGVGKISAAKAIGFEVGRPLKLVHFAQLQCDSAADTRRALQSTFDDARLMDAVLVLEGFEMFGMDVHGQVDADSPRFRVEAQRLMDMVDTFPGISILVATTASSVTSLDHEFSRRLKFLIEMRPPTASLRTLLWRSFFPPTAPLAPDVDFDKLGMRFELSNDAMSNAVFRAAAMAALRPEATRRITMKDLVNAAELEKKKGRNNEMRDRLFV</sequence>
<dbReference type="Gene3D" id="3.40.50.300">
    <property type="entry name" value="P-loop containing nucleotide triphosphate hydrolases"/>
    <property type="match status" value="2"/>
</dbReference>
<dbReference type="InterPro" id="IPR050221">
    <property type="entry name" value="26S_Proteasome_ATPase"/>
</dbReference>
<comment type="similarity">
    <text evidence="1">Belongs to the AAA ATPase family.</text>
</comment>
<dbReference type="Pfam" id="PF00004">
    <property type="entry name" value="AAA"/>
    <property type="match status" value="2"/>
</dbReference>
<dbReference type="CDD" id="cd19481">
    <property type="entry name" value="RecA-like_protease"/>
    <property type="match status" value="1"/>
</dbReference>
<keyword evidence="3" id="KW-0067">ATP-binding</keyword>
<dbReference type="GO" id="GO:0016887">
    <property type="term" value="F:ATP hydrolysis activity"/>
    <property type="evidence" value="ECO:0007669"/>
    <property type="project" value="InterPro"/>
</dbReference>
<feature type="domain" description="AAA+ ATPase" evidence="4">
    <location>
        <begin position="528"/>
        <end position="662"/>
    </location>
</feature>
<name>A0A397AWC9_APHAT</name>
<dbReference type="SUPFAM" id="SSF52540">
    <property type="entry name" value="P-loop containing nucleoside triphosphate hydrolases"/>
    <property type="match status" value="2"/>
</dbReference>
<dbReference type="SMART" id="SM00382">
    <property type="entry name" value="AAA"/>
    <property type="match status" value="2"/>
</dbReference>
<dbReference type="InterPro" id="IPR054472">
    <property type="entry name" value="WHD"/>
</dbReference>
<protein>
    <recommendedName>
        <fullName evidence="4">AAA+ ATPase domain-containing protein</fullName>
    </recommendedName>
</protein>
<dbReference type="VEuPathDB" id="FungiDB:H257_03683"/>
<dbReference type="EMBL" id="QUSZ01005251">
    <property type="protein sequence ID" value="RHY10535.1"/>
    <property type="molecule type" value="Genomic_DNA"/>
</dbReference>
<organism evidence="5 6">
    <name type="scientific">Aphanomyces astaci</name>
    <name type="common">Crayfish plague agent</name>
    <dbReference type="NCBI Taxonomy" id="112090"/>
    <lineage>
        <taxon>Eukaryota</taxon>
        <taxon>Sar</taxon>
        <taxon>Stramenopiles</taxon>
        <taxon>Oomycota</taxon>
        <taxon>Saprolegniomycetes</taxon>
        <taxon>Saprolegniales</taxon>
        <taxon>Verrucalvaceae</taxon>
        <taxon>Aphanomyces</taxon>
    </lineage>
</organism>
<gene>
    <name evidence="5" type="ORF">DYB36_001359</name>
</gene>